<dbReference type="CDD" id="cd23659">
    <property type="entry name" value="USP_At3g01520-like"/>
    <property type="match status" value="1"/>
</dbReference>
<dbReference type="AlphaFoldDB" id="A0AAX3EDM5"/>
<comment type="similarity">
    <text evidence="1">Belongs to the universal stress protein A family.</text>
</comment>
<dbReference type="EMBL" id="CP101185">
    <property type="protein sequence ID" value="UYV95849.1"/>
    <property type="molecule type" value="Genomic_DNA"/>
</dbReference>
<reference evidence="3" key="1">
    <citation type="submission" date="2022-07" db="EMBL/GenBank/DDBJ databases">
        <authorList>
            <person name="Wu T."/>
        </authorList>
    </citation>
    <scope>NUCLEOTIDE SEQUENCE</scope>
    <source>
        <strain evidence="3">SD-1</strain>
    </source>
</reference>
<sequence length="164" mass="17131">MATSQAGPQRTAEIMGDGEGFRIVVGVDGSAESRFAVEWAVTEARLRHGLVRAVTAWEYPPEAAGMEAMIWDSNILEPTARGMQTDTLKGADTEGVDVTGDVVQGPTVAVLINASMDADLLVVGSRGHGGFTGLLLGSVSTQVLHHAACPVLVVRTRPRAHGDG</sequence>
<dbReference type="InterPro" id="IPR014729">
    <property type="entry name" value="Rossmann-like_a/b/a_fold"/>
</dbReference>
<protein>
    <submittedName>
        <fullName evidence="3">Universal stress protein</fullName>
    </submittedName>
</protein>
<feature type="domain" description="UspA" evidence="2">
    <location>
        <begin position="22"/>
        <end position="155"/>
    </location>
</feature>
<evidence type="ECO:0000256" key="1">
    <source>
        <dbReference type="ARBA" id="ARBA00008791"/>
    </source>
</evidence>
<name>A0AAX3EDM5_PAEUR</name>
<proteinExistence type="inferred from homology"/>
<gene>
    <name evidence="3" type="ORF">NL394_12190</name>
</gene>
<dbReference type="SUPFAM" id="SSF52402">
    <property type="entry name" value="Adenine nucleotide alpha hydrolases-like"/>
    <property type="match status" value="1"/>
</dbReference>
<accession>A0AAX3EDM5</accession>
<dbReference type="RefSeq" id="WP_259362372.1">
    <property type="nucleotide sequence ID" value="NZ_CP043010.1"/>
</dbReference>
<dbReference type="Gene3D" id="3.40.50.620">
    <property type="entry name" value="HUPs"/>
    <property type="match status" value="1"/>
</dbReference>
<dbReference type="InterPro" id="IPR006015">
    <property type="entry name" value="Universal_stress_UspA"/>
</dbReference>
<dbReference type="Pfam" id="PF00582">
    <property type="entry name" value="Usp"/>
    <property type="match status" value="1"/>
</dbReference>
<dbReference type="PRINTS" id="PR01438">
    <property type="entry name" value="UNVRSLSTRESS"/>
</dbReference>
<evidence type="ECO:0000259" key="2">
    <source>
        <dbReference type="Pfam" id="PF00582"/>
    </source>
</evidence>
<dbReference type="Proteomes" id="UP001163293">
    <property type="component" value="Chromosome"/>
</dbReference>
<dbReference type="InterPro" id="IPR006016">
    <property type="entry name" value="UspA"/>
</dbReference>
<evidence type="ECO:0000313" key="3">
    <source>
        <dbReference type="EMBL" id="UYV95849.1"/>
    </source>
</evidence>
<organism evidence="3 4">
    <name type="scientific">Paenarthrobacter ureafaciens</name>
    <dbReference type="NCBI Taxonomy" id="37931"/>
    <lineage>
        <taxon>Bacteria</taxon>
        <taxon>Bacillati</taxon>
        <taxon>Actinomycetota</taxon>
        <taxon>Actinomycetes</taxon>
        <taxon>Micrococcales</taxon>
        <taxon>Micrococcaceae</taxon>
        <taxon>Paenarthrobacter</taxon>
    </lineage>
</organism>
<keyword evidence="4" id="KW-1185">Reference proteome</keyword>
<dbReference type="PANTHER" id="PTHR46553">
    <property type="entry name" value="ADENINE NUCLEOTIDE ALPHA HYDROLASES-LIKE SUPERFAMILY PROTEIN"/>
    <property type="match status" value="1"/>
</dbReference>
<evidence type="ECO:0000313" key="4">
    <source>
        <dbReference type="Proteomes" id="UP001163293"/>
    </source>
</evidence>
<dbReference type="PANTHER" id="PTHR46553:SF3">
    <property type="entry name" value="ADENINE NUCLEOTIDE ALPHA HYDROLASES-LIKE SUPERFAMILY PROTEIN"/>
    <property type="match status" value="1"/>
</dbReference>